<dbReference type="EMBL" id="AP022595">
    <property type="protein sequence ID" value="BBY56910.1"/>
    <property type="molecule type" value="Genomic_DNA"/>
</dbReference>
<evidence type="ECO:0000313" key="3">
    <source>
        <dbReference type="EMBL" id="BBY56910.1"/>
    </source>
</evidence>
<sequence>MRILSMTALLAAGVLLGEHSIAVAGARTDCAAFGGSPEAGNICYVHSSAPSYTMDLRFPTNYADEQAVLDYVTQNRDGFTNVAQMPAVRAMPYEMDVTTQSFTSGPPTGGTQSVVLKLFQDIGGAHPTTWYKAFNYDVAHKKPVTFDTLFAPEAKPLNAIFPIVQRDLERQTGLTGVIATSDALDPSHYQNFAITDDAVIFFFSQGELLPSDAGATSSSVPRSALPPLLL</sequence>
<dbReference type="AlphaFoldDB" id="A0A7I7SK53"/>
<dbReference type="KEGG" id="msar:MSAR_00460"/>
<evidence type="ECO:0000256" key="1">
    <source>
        <dbReference type="SAM" id="SignalP"/>
    </source>
</evidence>
<dbReference type="NCBIfam" id="NF043047">
    <property type="entry name" value="EstaseRv3036c"/>
    <property type="match status" value="1"/>
</dbReference>
<dbReference type="InterPro" id="IPR021729">
    <property type="entry name" value="DUF3298"/>
</dbReference>
<dbReference type="InterPro" id="IPR037126">
    <property type="entry name" value="PdaC/RsiV-like_sf"/>
</dbReference>
<feature type="signal peptide" evidence="1">
    <location>
        <begin position="1"/>
        <end position="24"/>
    </location>
</feature>
<protein>
    <recommendedName>
        <fullName evidence="2">DUF3298 domain-containing protein</fullName>
    </recommendedName>
</protein>
<dbReference type="Pfam" id="PF11738">
    <property type="entry name" value="DUF3298"/>
    <property type="match status" value="1"/>
</dbReference>
<feature type="chain" id="PRO_5038405084" description="DUF3298 domain-containing protein" evidence="1">
    <location>
        <begin position="25"/>
        <end position="230"/>
    </location>
</feature>
<feature type="domain" description="DUF3298" evidence="2">
    <location>
        <begin position="148"/>
        <end position="223"/>
    </location>
</feature>
<accession>A0A7I7SK53</accession>
<dbReference type="RefSeq" id="WP_163694325.1">
    <property type="nucleotide sequence ID" value="NZ_AP022595.1"/>
</dbReference>
<reference evidence="3 4" key="1">
    <citation type="journal article" date="2019" name="Emerg. Microbes Infect.">
        <title>Comprehensive subspecies identification of 175 nontuberculous mycobacteria species based on 7547 genomic profiles.</title>
        <authorList>
            <person name="Matsumoto Y."/>
            <person name="Kinjo T."/>
            <person name="Motooka D."/>
            <person name="Nabeya D."/>
            <person name="Jung N."/>
            <person name="Uechi K."/>
            <person name="Horii T."/>
            <person name="Iida T."/>
            <person name="Fujita J."/>
            <person name="Nakamura S."/>
        </authorList>
    </citation>
    <scope>NUCLEOTIDE SEQUENCE [LARGE SCALE GENOMIC DNA]</scope>
    <source>
        <strain evidence="3 4">JCM 30395</strain>
    </source>
</reference>
<dbReference type="Gene3D" id="3.30.565.40">
    <property type="entry name" value="Fervidobacterium nodosum Rt17-B1 like"/>
    <property type="match status" value="1"/>
</dbReference>
<evidence type="ECO:0000259" key="2">
    <source>
        <dbReference type="Pfam" id="PF11738"/>
    </source>
</evidence>
<keyword evidence="1" id="KW-0732">Signal</keyword>
<name>A0A7I7SK53_9MYCO</name>
<organism evidence="3 4">
    <name type="scientific">Mycolicibacterium sarraceniae</name>
    <dbReference type="NCBI Taxonomy" id="1534348"/>
    <lineage>
        <taxon>Bacteria</taxon>
        <taxon>Bacillati</taxon>
        <taxon>Actinomycetota</taxon>
        <taxon>Actinomycetes</taxon>
        <taxon>Mycobacteriales</taxon>
        <taxon>Mycobacteriaceae</taxon>
        <taxon>Mycolicibacterium</taxon>
    </lineage>
</organism>
<dbReference type="InterPro" id="IPR053421">
    <property type="entry name" value="Esterase_Immunogenic_RsiV"/>
</dbReference>
<gene>
    <name evidence="3" type="primary">TB22.2</name>
    <name evidence="3" type="ORF">MSAR_00460</name>
</gene>
<dbReference type="Proteomes" id="UP000466445">
    <property type="component" value="Chromosome"/>
</dbReference>
<proteinExistence type="predicted"/>
<dbReference type="Gene3D" id="3.90.640.20">
    <property type="entry name" value="Heat-shock cognate protein, ATPase"/>
    <property type="match status" value="1"/>
</dbReference>
<keyword evidence="4" id="KW-1185">Reference proteome</keyword>
<evidence type="ECO:0000313" key="4">
    <source>
        <dbReference type="Proteomes" id="UP000466445"/>
    </source>
</evidence>